<feature type="coiled-coil region" evidence="1">
    <location>
        <begin position="32"/>
        <end position="93"/>
    </location>
</feature>
<accession>A0A3P7QR64</accession>
<gene>
    <name evidence="2" type="ORF">CGOC_LOCUS12430</name>
</gene>
<reference evidence="2 3" key="1">
    <citation type="submission" date="2018-11" db="EMBL/GenBank/DDBJ databases">
        <authorList>
            <consortium name="Pathogen Informatics"/>
        </authorList>
    </citation>
    <scope>NUCLEOTIDE SEQUENCE [LARGE SCALE GENOMIC DNA]</scope>
</reference>
<organism evidence="2 3">
    <name type="scientific">Cylicostephanus goldi</name>
    <name type="common">Nematode worm</name>
    <dbReference type="NCBI Taxonomy" id="71465"/>
    <lineage>
        <taxon>Eukaryota</taxon>
        <taxon>Metazoa</taxon>
        <taxon>Ecdysozoa</taxon>
        <taxon>Nematoda</taxon>
        <taxon>Chromadorea</taxon>
        <taxon>Rhabditida</taxon>
        <taxon>Rhabditina</taxon>
        <taxon>Rhabditomorpha</taxon>
        <taxon>Strongyloidea</taxon>
        <taxon>Strongylidae</taxon>
        <taxon>Cylicostephanus</taxon>
    </lineage>
</organism>
<evidence type="ECO:0000313" key="2">
    <source>
        <dbReference type="EMBL" id="VDN33596.1"/>
    </source>
</evidence>
<dbReference type="Proteomes" id="UP000271889">
    <property type="component" value="Unassembled WGS sequence"/>
</dbReference>
<keyword evidence="3" id="KW-1185">Reference proteome</keyword>
<keyword evidence="1" id="KW-0175">Coiled coil</keyword>
<sequence>MSKINIMEEAMEEKENFLCAGSEDNRHTICLIENAKLEKEKLQKLFEIAELELELQKKLENANLEHEKFKLEEEQLQEELEMVTKKNNAHRAAMQEILAKLDFMKTIIDETRAHIEYALDMEF</sequence>
<evidence type="ECO:0000313" key="3">
    <source>
        <dbReference type="Proteomes" id="UP000271889"/>
    </source>
</evidence>
<evidence type="ECO:0000256" key="1">
    <source>
        <dbReference type="SAM" id="Coils"/>
    </source>
</evidence>
<protein>
    <submittedName>
        <fullName evidence="2">Uncharacterized protein</fullName>
    </submittedName>
</protein>
<proteinExistence type="predicted"/>
<dbReference type="AlphaFoldDB" id="A0A3P7QR64"/>
<dbReference type="EMBL" id="UYRV01123074">
    <property type="protein sequence ID" value="VDN33596.1"/>
    <property type="molecule type" value="Genomic_DNA"/>
</dbReference>
<name>A0A3P7QR64_CYLGO</name>